<dbReference type="EMBL" id="MDEN01000050">
    <property type="protein sequence ID" value="OCX25360.1"/>
    <property type="molecule type" value="Genomic_DNA"/>
</dbReference>
<evidence type="ECO:0000313" key="13">
    <source>
        <dbReference type="Proteomes" id="UP000095143"/>
    </source>
</evidence>
<evidence type="ECO:0000256" key="11">
    <source>
        <dbReference type="SAM" id="MobiDB-lite"/>
    </source>
</evidence>
<dbReference type="PANTHER" id="PTHR30203:SF20">
    <property type="entry name" value="MULTIDRUG RESISTANCE OUTER MEMBRANE PROTEIN MDTP-RELATED"/>
    <property type="match status" value="1"/>
</dbReference>
<keyword evidence="8 10" id="KW-0449">Lipoprotein</keyword>
<proteinExistence type="inferred from homology"/>
<dbReference type="NCBIfam" id="TIGR01845">
    <property type="entry name" value="outer_NodT"/>
    <property type="match status" value="1"/>
</dbReference>
<feature type="region of interest" description="Disordered" evidence="11">
    <location>
        <begin position="477"/>
        <end position="498"/>
    </location>
</feature>
<dbReference type="Gene3D" id="1.20.1600.10">
    <property type="entry name" value="Outer membrane efflux proteins (OEP)"/>
    <property type="match status" value="1"/>
</dbReference>
<dbReference type="InterPro" id="IPR010131">
    <property type="entry name" value="MdtP/NodT-like"/>
</dbReference>
<evidence type="ECO:0000256" key="6">
    <source>
        <dbReference type="ARBA" id="ARBA00023139"/>
    </source>
</evidence>
<dbReference type="AlphaFoldDB" id="A0A1C2EEK9"/>
<dbReference type="RefSeq" id="WP_065986419.1">
    <property type="nucleotide sequence ID" value="NZ_MDEN01000050.1"/>
</dbReference>
<dbReference type="OrthoDB" id="9770517at2"/>
<keyword evidence="4" id="KW-0732">Signal</keyword>
<evidence type="ECO:0000256" key="8">
    <source>
        <dbReference type="ARBA" id="ARBA00023288"/>
    </source>
</evidence>
<dbReference type="Proteomes" id="UP000095143">
    <property type="component" value="Unassembled WGS sequence"/>
</dbReference>
<evidence type="ECO:0000256" key="3">
    <source>
        <dbReference type="ARBA" id="ARBA00022692"/>
    </source>
</evidence>
<gene>
    <name evidence="12" type="ORF">BBI10_02420</name>
</gene>
<comment type="function">
    <text evidence="9">Could be involved in resistance to puromycin, acriflavine and tetraphenylarsonium chloride.</text>
</comment>
<dbReference type="GO" id="GO:0009279">
    <property type="term" value="C:cell outer membrane"/>
    <property type="evidence" value="ECO:0007669"/>
    <property type="project" value="UniProtKB-SubCell"/>
</dbReference>
<keyword evidence="6 10" id="KW-0564">Palmitate</keyword>
<evidence type="ECO:0000256" key="1">
    <source>
        <dbReference type="ARBA" id="ARBA00007613"/>
    </source>
</evidence>
<dbReference type="InterPro" id="IPR003423">
    <property type="entry name" value="OMP_efflux"/>
</dbReference>
<evidence type="ECO:0000313" key="12">
    <source>
        <dbReference type="EMBL" id="OCX25360.1"/>
    </source>
</evidence>
<name>A0A1C2EEK9_9PSED</name>
<keyword evidence="2 10" id="KW-1134">Transmembrane beta strand</keyword>
<keyword evidence="7" id="KW-0998">Cell outer membrane</keyword>
<dbReference type="SUPFAM" id="SSF56954">
    <property type="entry name" value="Outer membrane efflux proteins (OEP)"/>
    <property type="match status" value="1"/>
</dbReference>
<dbReference type="GO" id="GO:0015562">
    <property type="term" value="F:efflux transmembrane transporter activity"/>
    <property type="evidence" value="ECO:0007669"/>
    <property type="project" value="InterPro"/>
</dbReference>
<organism evidence="12 13">
    <name type="scientific">Pseudomonas graminis</name>
    <dbReference type="NCBI Taxonomy" id="158627"/>
    <lineage>
        <taxon>Bacteria</taxon>
        <taxon>Pseudomonadati</taxon>
        <taxon>Pseudomonadota</taxon>
        <taxon>Gammaproteobacteria</taxon>
        <taxon>Pseudomonadales</taxon>
        <taxon>Pseudomonadaceae</taxon>
        <taxon>Pseudomonas</taxon>
    </lineage>
</organism>
<dbReference type="PANTHER" id="PTHR30203">
    <property type="entry name" value="OUTER MEMBRANE CATION EFFLUX PROTEIN"/>
    <property type="match status" value="1"/>
</dbReference>
<evidence type="ECO:0000256" key="4">
    <source>
        <dbReference type="ARBA" id="ARBA00022729"/>
    </source>
</evidence>
<evidence type="ECO:0000256" key="7">
    <source>
        <dbReference type="ARBA" id="ARBA00023237"/>
    </source>
</evidence>
<keyword evidence="5 10" id="KW-0472">Membrane</keyword>
<dbReference type="Gene3D" id="2.20.200.10">
    <property type="entry name" value="Outer membrane efflux proteins (OEP)"/>
    <property type="match status" value="1"/>
</dbReference>
<dbReference type="Pfam" id="PF02321">
    <property type="entry name" value="OEP"/>
    <property type="match status" value="2"/>
</dbReference>
<evidence type="ECO:0000256" key="5">
    <source>
        <dbReference type="ARBA" id="ARBA00023136"/>
    </source>
</evidence>
<evidence type="ECO:0000256" key="10">
    <source>
        <dbReference type="RuleBase" id="RU362097"/>
    </source>
</evidence>
<keyword evidence="3 10" id="KW-0812">Transmembrane</keyword>
<sequence length="498" mass="53509">MSTHIQRGSTLRTSLSVIVVALMLAGCASSKGLKAEAVGIDANSLQTAQSLNGITLSPAAWPKRDWWTSLGDPQLNSLITEALRDSPDMQIAAARTHQASAQAYAADAERMPTVDADAGVSRSRLARDQDPTGAGGRYSTLRSLSAGFNYNFDLWGGQRAAWEAALGQARASEVDQQAAQLTLAADVARAYSDLGQAYIVRDLAAEDLKRTSQLLDLGARRFKSGIDSEYQYEQTQSLEANSRESLADADKSLRSAKIQLAVLMGKGPDRGEQLSRPAVLQPAVVALPSVVPAELLGRRPDLVAARWRVEAASKNIDVSKTNFYPNLNLSASAGVESLLGDAMFGSASRFFNVAPTVSLPIFDGGRRRADLDARDADYDLAAAQYNKTLVRALGDVSDGIGQLRDIRRQIEARQQATDVIQKSYDTVVQRYSSGIGNYLDVLSVEQQLLQSQRQQADLNAERIDLSIQLMQALGGGFEDSKPGENAAPVVPSTASLTH</sequence>
<dbReference type="PROSITE" id="PS51257">
    <property type="entry name" value="PROKAR_LIPOPROTEIN"/>
    <property type="match status" value="1"/>
</dbReference>
<protein>
    <submittedName>
        <fullName evidence="12">Multidrug RND transporter</fullName>
    </submittedName>
</protein>
<evidence type="ECO:0000256" key="9">
    <source>
        <dbReference type="ARBA" id="ARBA00037313"/>
    </source>
</evidence>
<reference evidence="12 13" key="1">
    <citation type="submission" date="2016-08" db="EMBL/GenBank/DDBJ databases">
        <title>Whole genome sequence of Pseudomonas graminis strain UASWS1507, a potential biological control agent for agriculture.</title>
        <authorList>
            <person name="Crovadore J."/>
            <person name="Calmin G."/>
            <person name="Chablais R."/>
            <person name="Cochard B."/>
            <person name="Lefort F."/>
        </authorList>
    </citation>
    <scope>NUCLEOTIDE SEQUENCE [LARGE SCALE GENOMIC DNA]</scope>
    <source>
        <strain evidence="12 13">UASWS1507</strain>
    </source>
</reference>
<comment type="subcellular location">
    <subcellularLocation>
        <location evidence="10">Cell outer membrane</location>
        <topology evidence="10">Lipid-anchor</topology>
    </subcellularLocation>
</comment>
<evidence type="ECO:0000256" key="2">
    <source>
        <dbReference type="ARBA" id="ARBA00022452"/>
    </source>
</evidence>
<comment type="similarity">
    <text evidence="1 10">Belongs to the outer membrane factor (OMF) (TC 1.B.17) family.</text>
</comment>
<accession>A0A1C2EEK9</accession>
<feature type="region of interest" description="Disordered" evidence="11">
    <location>
        <begin position="116"/>
        <end position="138"/>
    </location>
</feature>
<comment type="caution">
    <text evidence="12">The sequence shown here is derived from an EMBL/GenBank/DDBJ whole genome shotgun (WGS) entry which is preliminary data.</text>
</comment>